<dbReference type="PANTHER" id="PTHR43285:SF2">
    <property type="entry name" value="ANTHRANILATE PHOSPHORIBOSYLTRANSFERASE"/>
    <property type="match status" value="1"/>
</dbReference>
<dbReference type="RefSeq" id="WP_201876675.1">
    <property type="nucleotide sequence ID" value="NZ_JAERRF010000012.1"/>
</dbReference>
<feature type="domain" description="Glycosyl transferase family 3" evidence="5">
    <location>
        <begin position="82"/>
        <end position="337"/>
    </location>
</feature>
<evidence type="ECO:0000256" key="2">
    <source>
        <dbReference type="ARBA" id="ARBA00022679"/>
    </source>
</evidence>
<organism evidence="6 7">
    <name type="scientific">Streptomyces coffeae</name>
    <dbReference type="NCBI Taxonomy" id="621382"/>
    <lineage>
        <taxon>Bacteria</taxon>
        <taxon>Bacillati</taxon>
        <taxon>Actinomycetota</taxon>
        <taxon>Actinomycetes</taxon>
        <taxon>Kitasatosporales</taxon>
        <taxon>Streptomycetaceae</taxon>
        <taxon>Streptomyces</taxon>
    </lineage>
</organism>
<keyword evidence="2" id="KW-0808">Transferase</keyword>
<evidence type="ECO:0000313" key="7">
    <source>
        <dbReference type="Proteomes" id="UP000634229"/>
    </source>
</evidence>
<dbReference type="InterPro" id="IPR005940">
    <property type="entry name" value="Anthranilate_Pribosyl_Tfrase"/>
</dbReference>
<evidence type="ECO:0000256" key="4">
    <source>
        <dbReference type="ARBA" id="ARBA00023141"/>
    </source>
</evidence>
<keyword evidence="7" id="KW-1185">Reference proteome</keyword>
<dbReference type="EMBL" id="JAERRF010000012">
    <property type="protein sequence ID" value="MBL1099258.1"/>
    <property type="molecule type" value="Genomic_DNA"/>
</dbReference>
<reference evidence="6 7" key="1">
    <citation type="submission" date="2021-01" db="EMBL/GenBank/DDBJ databases">
        <title>WGS of actinomycetes isolated from Thailand.</title>
        <authorList>
            <person name="Thawai C."/>
        </authorList>
    </citation>
    <scope>NUCLEOTIDE SEQUENCE [LARGE SCALE GENOMIC DNA]</scope>
    <source>
        <strain evidence="6 7">CA1R205</strain>
    </source>
</reference>
<protein>
    <recommendedName>
        <fullName evidence="5">Glycosyl transferase family 3 domain-containing protein</fullName>
    </recommendedName>
</protein>
<dbReference type="InterPro" id="IPR035902">
    <property type="entry name" value="Nuc_phospho_transferase"/>
</dbReference>
<evidence type="ECO:0000256" key="3">
    <source>
        <dbReference type="ARBA" id="ARBA00022822"/>
    </source>
</evidence>
<evidence type="ECO:0000256" key="1">
    <source>
        <dbReference type="ARBA" id="ARBA00022676"/>
    </source>
</evidence>
<dbReference type="Pfam" id="PF00591">
    <property type="entry name" value="Glycos_transf_3"/>
    <property type="match status" value="1"/>
</dbReference>
<keyword evidence="1" id="KW-0328">Glycosyltransferase</keyword>
<proteinExistence type="predicted"/>
<evidence type="ECO:0000259" key="5">
    <source>
        <dbReference type="Pfam" id="PF00591"/>
    </source>
</evidence>
<gene>
    <name evidence="6" type="ORF">JK363_21845</name>
</gene>
<keyword evidence="4" id="KW-0057">Aromatic amino acid biosynthesis</keyword>
<keyword evidence="3" id="KW-0822">Tryptophan biosynthesis</keyword>
<comment type="caution">
    <text evidence="6">The sequence shown here is derived from an EMBL/GenBank/DDBJ whole genome shotgun (WGS) entry which is preliminary data.</text>
</comment>
<dbReference type="Gene3D" id="3.40.1030.10">
    <property type="entry name" value="Nucleoside phosphorylase/phosphoribosyltransferase catalytic domain"/>
    <property type="match status" value="1"/>
</dbReference>
<dbReference type="Proteomes" id="UP000634229">
    <property type="component" value="Unassembled WGS sequence"/>
</dbReference>
<dbReference type="PANTHER" id="PTHR43285">
    <property type="entry name" value="ANTHRANILATE PHOSPHORIBOSYLTRANSFERASE"/>
    <property type="match status" value="1"/>
</dbReference>
<name>A0ABS1NGP3_9ACTN</name>
<dbReference type="InterPro" id="IPR000312">
    <property type="entry name" value="Glycosyl_Trfase_fam3"/>
</dbReference>
<keyword evidence="3" id="KW-0028">Amino-acid biosynthesis</keyword>
<accession>A0ABS1NGP3</accession>
<evidence type="ECO:0000313" key="6">
    <source>
        <dbReference type="EMBL" id="MBL1099258.1"/>
    </source>
</evidence>
<sequence length="358" mass="36851">MNELLPALIARDRPVPVHVWAEFWERLRTGDGPPGEALATLTAMSTLLPDAETLDAFLTSLDQRRDTGPRGAGPLPAIWPGTVNVVGTGGGPPTVNLSTAAALLAATLGVRIVKTGSRGYTGRTGSVDVLERLGIPLAASYAQCEDGLDRHGIAFAGGFVYPPELTTLARRILPYGLKHIGRVVNILGPLLARVPVAAQLTGVSDSHVHTVLTGLAARRVRPGHRLWLLSNDLGVDELVSFTDNAVQPHDAPALRVGPSTLPALRPARGTLADLAPAPEGTPPATRLRELLAGRGPEAGLHTIALNAAAAAVIGGVRPDWPTALADALDALADGAALGLVERLTAPRAGAAAGAVGHG</sequence>
<dbReference type="SUPFAM" id="SSF52418">
    <property type="entry name" value="Nucleoside phosphorylase/phosphoribosyltransferase catalytic domain"/>
    <property type="match status" value="1"/>
</dbReference>